<feature type="region of interest" description="Disordered" evidence="1">
    <location>
        <begin position="43"/>
        <end position="64"/>
    </location>
</feature>
<dbReference type="InterPro" id="IPR036157">
    <property type="entry name" value="dUTPase-like_sf"/>
</dbReference>
<sequence length="215" mass="23828">MALSQGCVCFYIHCSVIGALIYAFFLGDESHHNRRRTVEAQLSLTSHHMAETDTGTGKEDPKDKETEKALVSSSLKLLEGSALRINNLIDVATEGGMYLNRIDGKNNPNVCAYRMTPEASFPVEDVRGYYLSSPITFTLKPKESIDLDLELRFDIPFGLNVMISTEPEQSNLIADGMLLEANYRKSVKIHLKNETPSDQTILPGEIVARCDTSLA</sequence>
<keyword evidence="2" id="KW-1133">Transmembrane helix</keyword>
<keyword evidence="4" id="KW-1185">Reference proteome</keyword>
<evidence type="ECO:0000256" key="1">
    <source>
        <dbReference type="SAM" id="MobiDB-lite"/>
    </source>
</evidence>
<reference evidence="3 4" key="1">
    <citation type="journal article" date="2017" name="Nat. Commun.">
        <title>Genome assembly with in vitro proximity ligation data and whole-genome triplication in lettuce.</title>
        <authorList>
            <person name="Reyes-Chin-Wo S."/>
            <person name="Wang Z."/>
            <person name="Yang X."/>
            <person name="Kozik A."/>
            <person name="Arikit S."/>
            <person name="Song C."/>
            <person name="Xia L."/>
            <person name="Froenicke L."/>
            <person name="Lavelle D.O."/>
            <person name="Truco M.J."/>
            <person name="Xia R."/>
            <person name="Zhu S."/>
            <person name="Xu C."/>
            <person name="Xu H."/>
            <person name="Xu X."/>
            <person name="Cox K."/>
            <person name="Korf I."/>
            <person name="Meyers B.C."/>
            <person name="Michelmore R.W."/>
        </authorList>
    </citation>
    <scope>NUCLEOTIDE SEQUENCE [LARGE SCALE GENOMIC DNA]</scope>
    <source>
        <strain evidence="4">cv. Salinas</strain>
        <tissue evidence="3">Seedlings</tissue>
    </source>
</reference>
<gene>
    <name evidence="3" type="ORF">LSAT_V11C300140710</name>
</gene>
<evidence type="ECO:0000256" key="2">
    <source>
        <dbReference type="SAM" id="Phobius"/>
    </source>
</evidence>
<protein>
    <submittedName>
        <fullName evidence="3">Uncharacterized protein</fullName>
    </submittedName>
</protein>
<accession>A0A9R1VX45</accession>
<dbReference type="EMBL" id="NBSK02000003">
    <property type="protein sequence ID" value="KAJ0215542.1"/>
    <property type="molecule type" value="Genomic_DNA"/>
</dbReference>
<feature type="compositionally biased region" description="Basic and acidic residues" evidence="1">
    <location>
        <begin position="48"/>
        <end position="64"/>
    </location>
</feature>
<dbReference type="Proteomes" id="UP000235145">
    <property type="component" value="Unassembled WGS sequence"/>
</dbReference>
<organism evidence="3 4">
    <name type="scientific">Lactuca sativa</name>
    <name type="common">Garden lettuce</name>
    <dbReference type="NCBI Taxonomy" id="4236"/>
    <lineage>
        <taxon>Eukaryota</taxon>
        <taxon>Viridiplantae</taxon>
        <taxon>Streptophyta</taxon>
        <taxon>Embryophyta</taxon>
        <taxon>Tracheophyta</taxon>
        <taxon>Spermatophyta</taxon>
        <taxon>Magnoliopsida</taxon>
        <taxon>eudicotyledons</taxon>
        <taxon>Gunneridae</taxon>
        <taxon>Pentapetalae</taxon>
        <taxon>asterids</taxon>
        <taxon>campanulids</taxon>
        <taxon>Asterales</taxon>
        <taxon>Asteraceae</taxon>
        <taxon>Cichorioideae</taxon>
        <taxon>Cichorieae</taxon>
        <taxon>Lactucinae</taxon>
        <taxon>Lactuca</taxon>
    </lineage>
</organism>
<evidence type="ECO:0000313" key="4">
    <source>
        <dbReference type="Proteomes" id="UP000235145"/>
    </source>
</evidence>
<dbReference type="AlphaFoldDB" id="A0A9R1VX45"/>
<feature type="transmembrane region" description="Helical" evidence="2">
    <location>
        <begin position="7"/>
        <end position="27"/>
    </location>
</feature>
<dbReference type="SUPFAM" id="SSF51283">
    <property type="entry name" value="dUTPase-like"/>
    <property type="match status" value="1"/>
</dbReference>
<proteinExistence type="predicted"/>
<keyword evidence="2" id="KW-0472">Membrane</keyword>
<keyword evidence="2" id="KW-0812">Transmembrane</keyword>
<evidence type="ECO:0000313" key="3">
    <source>
        <dbReference type="EMBL" id="KAJ0215542.1"/>
    </source>
</evidence>
<name>A0A9R1VX45_LACSA</name>
<comment type="caution">
    <text evidence="3">The sequence shown here is derived from an EMBL/GenBank/DDBJ whole genome shotgun (WGS) entry which is preliminary data.</text>
</comment>